<evidence type="ECO:0000256" key="5">
    <source>
        <dbReference type="ARBA" id="ARBA00022692"/>
    </source>
</evidence>
<feature type="transmembrane region" description="Helical" evidence="9">
    <location>
        <begin position="90"/>
        <end position="111"/>
    </location>
</feature>
<evidence type="ECO:0000313" key="12">
    <source>
        <dbReference type="Proteomes" id="UP000249590"/>
    </source>
</evidence>
<dbReference type="InterPro" id="IPR007387">
    <property type="entry name" value="TRAP_DctQ"/>
</dbReference>
<keyword evidence="12" id="KW-1185">Reference proteome</keyword>
<evidence type="ECO:0000256" key="8">
    <source>
        <dbReference type="ARBA" id="ARBA00038436"/>
    </source>
</evidence>
<evidence type="ECO:0000256" key="1">
    <source>
        <dbReference type="ARBA" id="ARBA00004429"/>
    </source>
</evidence>
<protein>
    <recommendedName>
        <fullName evidence="9">TRAP transporter small permease protein</fullName>
    </recommendedName>
</protein>
<dbReference type="GO" id="GO:0005886">
    <property type="term" value="C:plasma membrane"/>
    <property type="evidence" value="ECO:0007669"/>
    <property type="project" value="UniProtKB-SubCell"/>
</dbReference>
<comment type="subcellular location">
    <subcellularLocation>
        <location evidence="1 9">Cell inner membrane</location>
        <topology evidence="1 9">Multi-pass membrane protein</topology>
    </subcellularLocation>
</comment>
<dbReference type="PANTHER" id="PTHR35011:SF2">
    <property type="entry name" value="2,3-DIKETO-L-GULONATE TRAP TRANSPORTER SMALL PERMEASE PROTEIN YIAM"/>
    <property type="match status" value="1"/>
</dbReference>
<keyword evidence="7 9" id="KW-0472">Membrane</keyword>
<dbReference type="GO" id="GO:0015740">
    <property type="term" value="P:C4-dicarboxylate transport"/>
    <property type="evidence" value="ECO:0007669"/>
    <property type="project" value="TreeGrafter"/>
</dbReference>
<dbReference type="Proteomes" id="UP000249590">
    <property type="component" value="Unassembled WGS sequence"/>
</dbReference>
<evidence type="ECO:0000256" key="6">
    <source>
        <dbReference type="ARBA" id="ARBA00022989"/>
    </source>
</evidence>
<dbReference type="AlphaFoldDB" id="A0A8B2NWW4"/>
<name>A0A8B2NWW4_9HYPH</name>
<comment type="function">
    <text evidence="9">Part of the tripartite ATP-independent periplasmic (TRAP) transport system.</text>
</comment>
<keyword evidence="2 9" id="KW-0813">Transport</keyword>
<comment type="subunit">
    <text evidence="9">The complex comprises the extracytoplasmic solute receptor protein and the two transmembrane proteins.</text>
</comment>
<keyword evidence="5 9" id="KW-0812">Transmembrane</keyword>
<sequence length="177" mass="19586">MTFSRSRLSAGLNRTVSTVCVLFILAMLAISFSGFFYMILTGDALSWTYSLARLFIPWLGLLSLTVAFWHGEHIAMTAIIAILPRTAVTVLHYVNTALVALFAGLLIWYGWKFFAKSTDIYMVSDTIQIHAKWVTACVPATGLVLLIHVLCGANLLDEESPMEEARELAAGEKDNRP</sequence>
<comment type="similarity">
    <text evidence="8 9">Belongs to the TRAP transporter small permease family.</text>
</comment>
<evidence type="ECO:0000256" key="9">
    <source>
        <dbReference type="RuleBase" id="RU369079"/>
    </source>
</evidence>
<evidence type="ECO:0000256" key="4">
    <source>
        <dbReference type="ARBA" id="ARBA00022519"/>
    </source>
</evidence>
<keyword evidence="4 9" id="KW-0997">Cell inner membrane</keyword>
<gene>
    <name evidence="11" type="ORF">DLJ53_11635</name>
</gene>
<dbReference type="OrthoDB" id="6158950at2"/>
<proteinExistence type="inferred from homology"/>
<keyword evidence="6 9" id="KW-1133">Transmembrane helix</keyword>
<dbReference type="InterPro" id="IPR055348">
    <property type="entry name" value="DctQ"/>
</dbReference>
<reference evidence="11 12" key="1">
    <citation type="submission" date="2018-05" db="EMBL/GenBank/DDBJ databases">
        <title>Acuticoccus sediminis sp. nov., isolated from deep-sea sediment of Indian Ocean.</title>
        <authorList>
            <person name="Liu X."/>
            <person name="Lai Q."/>
            <person name="Du Y."/>
            <person name="Sun F."/>
            <person name="Zhang X."/>
            <person name="Wang S."/>
            <person name="Shao Z."/>
        </authorList>
    </citation>
    <scope>NUCLEOTIDE SEQUENCE [LARGE SCALE GENOMIC DNA]</scope>
    <source>
        <strain evidence="11 12">PTG4-2</strain>
    </source>
</reference>
<feature type="transmembrane region" description="Helical" evidence="9">
    <location>
        <begin position="51"/>
        <end position="69"/>
    </location>
</feature>
<dbReference type="RefSeq" id="WP_111345302.1">
    <property type="nucleotide sequence ID" value="NZ_QHHQ01000002.1"/>
</dbReference>
<evidence type="ECO:0000256" key="2">
    <source>
        <dbReference type="ARBA" id="ARBA00022448"/>
    </source>
</evidence>
<feature type="transmembrane region" description="Helical" evidence="9">
    <location>
        <begin position="12"/>
        <end position="39"/>
    </location>
</feature>
<organism evidence="11 12">
    <name type="scientific">Acuticoccus sediminis</name>
    <dbReference type="NCBI Taxonomy" id="2184697"/>
    <lineage>
        <taxon>Bacteria</taxon>
        <taxon>Pseudomonadati</taxon>
        <taxon>Pseudomonadota</taxon>
        <taxon>Alphaproteobacteria</taxon>
        <taxon>Hyphomicrobiales</taxon>
        <taxon>Amorphaceae</taxon>
        <taxon>Acuticoccus</taxon>
    </lineage>
</organism>
<dbReference type="EMBL" id="QHHQ01000002">
    <property type="protein sequence ID" value="RAI02024.1"/>
    <property type="molecule type" value="Genomic_DNA"/>
</dbReference>
<feature type="transmembrane region" description="Helical" evidence="9">
    <location>
        <begin position="131"/>
        <end position="156"/>
    </location>
</feature>
<evidence type="ECO:0000259" key="10">
    <source>
        <dbReference type="Pfam" id="PF04290"/>
    </source>
</evidence>
<evidence type="ECO:0000313" key="11">
    <source>
        <dbReference type="EMBL" id="RAI02024.1"/>
    </source>
</evidence>
<evidence type="ECO:0000256" key="3">
    <source>
        <dbReference type="ARBA" id="ARBA00022475"/>
    </source>
</evidence>
<feature type="domain" description="Tripartite ATP-independent periplasmic transporters DctQ component" evidence="10">
    <location>
        <begin position="41"/>
        <end position="151"/>
    </location>
</feature>
<keyword evidence="3" id="KW-1003">Cell membrane</keyword>
<dbReference type="Pfam" id="PF04290">
    <property type="entry name" value="DctQ"/>
    <property type="match status" value="1"/>
</dbReference>
<accession>A0A8B2NWW4</accession>
<dbReference type="PANTHER" id="PTHR35011">
    <property type="entry name" value="2,3-DIKETO-L-GULONATE TRAP TRANSPORTER SMALL PERMEASE PROTEIN YIAM"/>
    <property type="match status" value="1"/>
</dbReference>
<comment type="caution">
    <text evidence="11">The sequence shown here is derived from an EMBL/GenBank/DDBJ whole genome shotgun (WGS) entry which is preliminary data.</text>
</comment>
<evidence type="ECO:0000256" key="7">
    <source>
        <dbReference type="ARBA" id="ARBA00023136"/>
    </source>
</evidence>
<dbReference type="GO" id="GO:0022857">
    <property type="term" value="F:transmembrane transporter activity"/>
    <property type="evidence" value="ECO:0007669"/>
    <property type="project" value="UniProtKB-UniRule"/>
</dbReference>